<reference evidence="16 17" key="1">
    <citation type="submission" date="2016-10" db="EMBL/GenBank/DDBJ databases">
        <title>Draft genome sequence of Coniochaeta ligniaria NRRL30616, a lignocellulolytic fungus for bioabatement of inhibitors in plant biomass hydrolysates.</title>
        <authorList>
            <consortium name="DOE Joint Genome Institute"/>
            <person name="Jimenez D.J."/>
            <person name="Hector R.E."/>
            <person name="Riley R."/>
            <person name="Sun H."/>
            <person name="Grigoriev I.V."/>
            <person name="Van Elsas J.D."/>
            <person name="Nichols N.N."/>
        </authorList>
    </citation>
    <scope>NUCLEOTIDE SEQUENCE [LARGE SCALE GENOMIC DNA]</scope>
    <source>
        <strain evidence="16 17">NRRL 30616</strain>
    </source>
</reference>
<dbReference type="UniPathway" id="UPA00696"/>
<protein>
    <recommendedName>
        <fullName evidence="13">beta-glucosidase</fullName>
        <ecNumber evidence="13">3.2.1.21</ecNumber>
    </recommendedName>
</protein>
<dbReference type="SUPFAM" id="SSF51445">
    <property type="entry name" value="(Trans)glycosidases"/>
    <property type="match status" value="1"/>
</dbReference>
<dbReference type="InterPro" id="IPR036962">
    <property type="entry name" value="Glyco_hydro_3_N_sf"/>
</dbReference>
<organism evidence="16 17">
    <name type="scientific">Coniochaeta ligniaria NRRL 30616</name>
    <dbReference type="NCBI Taxonomy" id="1408157"/>
    <lineage>
        <taxon>Eukaryota</taxon>
        <taxon>Fungi</taxon>
        <taxon>Dikarya</taxon>
        <taxon>Ascomycota</taxon>
        <taxon>Pezizomycotina</taxon>
        <taxon>Sordariomycetes</taxon>
        <taxon>Sordariomycetidae</taxon>
        <taxon>Coniochaetales</taxon>
        <taxon>Coniochaetaceae</taxon>
        <taxon>Coniochaeta</taxon>
    </lineage>
</organism>
<keyword evidence="11 13" id="KW-0326">Glycosidase</keyword>
<dbReference type="InterPro" id="IPR050288">
    <property type="entry name" value="Cellulose_deg_GH3"/>
</dbReference>
<keyword evidence="7 13" id="KW-0378">Hydrolase</keyword>
<dbReference type="InterPro" id="IPR001764">
    <property type="entry name" value="Glyco_hydro_3_N"/>
</dbReference>
<feature type="domain" description="Fibronectin type III-like" evidence="15">
    <location>
        <begin position="709"/>
        <end position="775"/>
    </location>
</feature>
<evidence type="ECO:0000256" key="12">
    <source>
        <dbReference type="ARBA" id="ARBA00023326"/>
    </source>
</evidence>
<dbReference type="GO" id="GO:0008422">
    <property type="term" value="F:beta-glucosidase activity"/>
    <property type="evidence" value="ECO:0007669"/>
    <property type="project" value="UniProtKB-EC"/>
</dbReference>
<dbReference type="PRINTS" id="PR00133">
    <property type="entry name" value="GLHYDRLASE3"/>
</dbReference>
<comment type="pathway">
    <text evidence="3 13">Glycan metabolism; cellulose degradation.</text>
</comment>
<dbReference type="InterPro" id="IPR002772">
    <property type="entry name" value="Glyco_hydro_3_C"/>
</dbReference>
<dbReference type="GO" id="GO:0005576">
    <property type="term" value="C:extracellular region"/>
    <property type="evidence" value="ECO:0007669"/>
    <property type="project" value="UniProtKB-SubCell"/>
</dbReference>
<dbReference type="SMART" id="SM01217">
    <property type="entry name" value="Fn3_like"/>
    <property type="match status" value="1"/>
</dbReference>
<dbReference type="EC" id="3.2.1.21" evidence="13"/>
<keyword evidence="10 13" id="KW-0119">Carbohydrate metabolism</keyword>
<dbReference type="Pfam" id="PF00933">
    <property type="entry name" value="Glyco_hydro_3"/>
    <property type="match status" value="1"/>
</dbReference>
<proteinExistence type="inferred from homology"/>
<evidence type="ECO:0000256" key="6">
    <source>
        <dbReference type="ARBA" id="ARBA00022729"/>
    </source>
</evidence>
<dbReference type="InterPro" id="IPR036881">
    <property type="entry name" value="Glyco_hydro_3_C_sf"/>
</dbReference>
<dbReference type="InterPro" id="IPR019800">
    <property type="entry name" value="Glyco_hydro_3_AS"/>
</dbReference>
<dbReference type="AlphaFoldDB" id="A0A1J7JRQ8"/>
<dbReference type="FunFam" id="2.60.40.10:FF:000757">
    <property type="entry name" value="Beta-glucosidase G"/>
    <property type="match status" value="1"/>
</dbReference>
<evidence type="ECO:0000256" key="1">
    <source>
        <dbReference type="ARBA" id="ARBA00000448"/>
    </source>
</evidence>
<sequence>MVLLTTRVAIGFAAALFTPFACAQDVITSDTHFYGQSPPVYPSPNATGLGNWADAYSKAKTFVSQLSLEEKVNLTAGGPETNGCSGSIPAIPRLNFPGMCLSDAGNGLRSTDFVSSWPSGMSVGASWNIDLAKSRAVGMASEFRVKGVNVALGPVVGPLGRIAVGGRNWEGFSNDPYLCGSLAAETVTGIQSTGVITSTKHFIANEQETNRNPSGNVSAVSSNIDDKTMHELCLWPFQDAVHAGSGNIMCSYNRINNSYGCDNSKTLNGLLKTELGFQGFVVSDWGAQHAGVASAQAGLDMAMPGPGSFWGSNLTMAVNNGSVPESRIDDMATRIIATWYQFGQDKTFTSPGIGVPKNLAQPHDTVVGTNSSYKKTLFDGAVEGHVLVKNQNGALPLKSPKLISLFGYSAKAPDNFDVNNGGWNNGGSSLGPQDTVTANRTTTHSQIASNGTLISGGGSGANQPAYISSPFEALSQRAYDDGSALLWDFHSSAPNVDPTSDACVVVGNAWATEGADRPGLRDDFTDGLVLGVAARCAKTVVVLHNAGVRLVDRFVDHPNVSALIFAHTPGQDAGRALVALLYGDANPSGKMPYSVPRNETDYGGLQNATLPEGVYEYYPQSEFGEGVYIDYRGFDKRNVTPRYEFGFGLSYTTFTFGNVAAVLAGGGCGKAPYMYPTEEVVPGGRADLWNVVATVTAEVTNAGDVAGAEVAQLYVGVPGGPVRQLRGFEKVFLQPGEKREVSFGLTRRDLSTWDVVAQEWLLQRGTYRVYVGASSRDLPLTTSLKI</sequence>
<evidence type="ECO:0000256" key="3">
    <source>
        <dbReference type="ARBA" id="ARBA00004987"/>
    </source>
</evidence>
<evidence type="ECO:0000256" key="10">
    <source>
        <dbReference type="ARBA" id="ARBA00023277"/>
    </source>
</evidence>
<dbReference type="STRING" id="1408157.A0A1J7JRQ8"/>
<dbReference type="InterPro" id="IPR013783">
    <property type="entry name" value="Ig-like_fold"/>
</dbReference>
<keyword evidence="6 14" id="KW-0732">Signal</keyword>
<dbReference type="PANTHER" id="PTHR42715:SF5">
    <property type="entry name" value="BETA-GLUCOSIDASE M-RELATED"/>
    <property type="match status" value="1"/>
</dbReference>
<dbReference type="OrthoDB" id="416222at2759"/>
<evidence type="ECO:0000256" key="5">
    <source>
        <dbReference type="ARBA" id="ARBA00022525"/>
    </source>
</evidence>
<evidence type="ECO:0000313" key="16">
    <source>
        <dbReference type="EMBL" id="OIW32664.1"/>
    </source>
</evidence>
<comment type="subcellular location">
    <subcellularLocation>
        <location evidence="2">Secreted</location>
    </subcellularLocation>
</comment>
<evidence type="ECO:0000256" key="9">
    <source>
        <dbReference type="ARBA" id="ARBA00023180"/>
    </source>
</evidence>
<dbReference type="PROSITE" id="PS00775">
    <property type="entry name" value="GLYCOSYL_HYDROL_F3"/>
    <property type="match status" value="1"/>
</dbReference>
<evidence type="ECO:0000256" key="8">
    <source>
        <dbReference type="ARBA" id="ARBA00023001"/>
    </source>
</evidence>
<evidence type="ECO:0000256" key="2">
    <source>
        <dbReference type="ARBA" id="ARBA00004613"/>
    </source>
</evidence>
<dbReference type="EMBL" id="KV875095">
    <property type="protein sequence ID" value="OIW32664.1"/>
    <property type="molecule type" value="Genomic_DNA"/>
</dbReference>
<dbReference type="Pfam" id="PF01915">
    <property type="entry name" value="Glyco_hydro_3_C"/>
    <property type="match status" value="1"/>
</dbReference>
<evidence type="ECO:0000259" key="15">
    <source>
        <dbReference type="SMART" id="SM01217"/>
    </source>
</evidence>
<dbReference type="InterPro" id="IPR026891">
    <property type="entry name" value="Fn3-like"/>
</dbReference>
<accession>A0A1J7JRQ8</accession>
<dbReference type="Gene3D" id="3.40.50.1700">
    <property type="entry name" value="Glycoside hydrolase family 3 C-terminal domain"/>
    <property type="match status" value="1"/>
</dbReference>
<keyword evidence="12 13" id="KW-0624">Polysaccharide degradation</keyword>
<evidence type="ECO:0000313" key="17">
    <source>
        <dbReference type="Proteomes" id="UP000182658"/>
    </source>
</evidence>
<feature type="signal peptide" evidence="14">
    <location>
        <begin position="1"/>
        <end position="23"/>
    </location>
</feature>
<dbReference type="GO" id="GO:0030245">
    <property type="term" value="P:cellulose catabolic process"/>
    <property type="evidence" value="ECO:0007669"/>
    <property type="project" value="UniProtKB-UniPathway"/>
</dbReference>
<comment type="similarity">
    <text evidence="4 13">Belongs to the glycosyl hydrolase 3 family.</text>
</comment>
<dbReference type="Pfam" id="PF14310">
    <property type="entry name" value="Fn3-like"/>
    <property type="match status" value="1"/>
</dbReference>
<feature type="chain" id="PRO_5012001106" description="beta-glucosidase" evidence="14">
    <location>
        <begin position="24"/>
        <end position="786"/>
    </location>
</feature>
<comment type="catalytic activity">
    <reaction evidence="1 13">
        <text>Hydrolysis of terminal, non-reducing beta-D-glucosyl residues with release of beta-D-glucose.</text>
        <dbReference type="EC" id="3.2.1.21"/>
    </reaction>
</comment>
<gene>
    <name evidence="16" type="ORF">CONLIGDRAFT_571575</name>
</gene>
<keyword evidence="17" id="KW-1185">Reference proteome</keyword>
<dbReference type="Gene3D" id="3.20.20.300">
    <property type="entry name" value="Glycoside hydrolase, family 3, N-terminal domain"/>
    <property type="match status" value="1"/>
</dbReference>
<dbReference type="InterPro" id="IPR017853">
    <property type="entry name" value="GH"/>
</dbReference>
<keyword evidence="5" id="KW-0964">Secreted</keyword>
<keyword evidence="9" id="KW-0325">Glycoprotein</keyword>
<dbReference type="FunFam" id="3.20.20.300:FF:000002">
    <property type="entry name" value="Probable beta-glucosidase"/>
    <property type="match status" value="1"/>
</dbReference>
<dbReference type="PANTHER" id="PTHR42715">
    <property type="entry name" value="BETA-GLUCOSIDASE"/>
    <property type="match status" value="1"/>
</dbReference>
<dbReference type="Gene3D" id="2.60.40.10">
    <property type="entry name" value="Immunoglobulins"/>
    <property type="match status" value="1"/>
</dbReference>
<evidence type="ECO:0000256" key="7">
    <source>
        <dbReference type="ARBA" id="ARBA00022801"/>
    </source>
</evidence>
<keyword evidence="8" id="KW-0136">Cellulose degradation</keyword>
<dbReference type="SUPFAM" id="SSF52279">
    <property type="entry name" value="Beta-D-glucan exohydrolase, C-terminal domain"/>
    <property type="match status" value="1"/>
</dbReference>
<name>A0A1J7JRQ8_9PEZI</name>
<dbReference type="InParanoid" id="A0A1J7JRQ8"/>
<dbReference type="Proteomes" id="UP000182658">
    <property type="component" value="Unassembled WGS sequence"/>
</dbReference>
<evidence type="ECO:0000256" key="11">
    <source>
        <dbReference type="ARBA" id="ARBA00023295"/>
    </source>
</evidence>
<evidence type="ECO:0000256" key="14">
    <source>
        <dbReference type="SAM" id="SignalP"/>
    </source>
</evidence>
<evidence type="ECO:0000256" key="4">
    <source>
        <dbReference type="ARBA" id="ARBA00005336"/>
    </source>
</evidence>
<evidence type="ECO:0000256" key="13">
    <source>
        <dbReference type="RuleBase" id="RU361161"/>
    </source>
</evidence>